<feature type="region of interest" description="Disordered" evidence="1">
    <location>
        <begin position="137"/>
        <end position="165"/>
    </location>
</feature>
<feature type="compositionally biased region" description="Polar residues" evidence="1">
    <location>
        <begin position="333"/>
        <end position="344"/>
    </location>
</feature>
<reference evidence="2 3" key="1">
    <citation type="submission" date="2024-09" db="EMBL/GenBank/DDBJ databases">
        <title>Chromosome-scale assembly of Riccia sorocarpa.</title>
        <authorList>
            <person name="Paukszto L."/>
        </authorList>
    </citation>
    <scope>NUCLEOTIDE SEQUENCE [LARGE SCALE GENOMIC DNA]</scope>
    <source>
        <strain evidence="2">LP-2024</strain>
        <tissue evidence="2">Aerial parts of the thallus</tissue>
    </source>
</reference>
<keyword evidence="3" id="KW-1185">Reference proteome</keyword>
<comment type="caution">
    <text evidence="2">The sequence shown here is derived from an EMBL/GenBank/DDBJ whole genome shotgun (WGS) entry which is preliminary data.</text>
</comment>
<evidence type="ECO:0000256" key="1">
    <source>
        <dbReference type="SAM" id="MobiDB-lite"/>
    </source>
</evidence>
<dbReference type="Proteomes" id="UP001633002">
    <property type="component" value="Unassembled WGS sequence"/>
</dbReference>
<feature type="region of interest" description="Disordered" evidence="1">
    <location>
        <begin position="1"/>
        <end position="78"/>
    </location>
</feature>
<dbReference type="EMBL" id="JBJQOH010000007">
    <property type="protein sequence ID" value="KAL3679719.1"/>
    <property type="molecule type" value="Genomic_DNA"/>
</dbReference>
<proteinExistence type="predicted"/>
<dbReference type="AlphaFoldDB" id="A0ABD3GPS5"/>
<sequence length="344" mass="37911">MEVEKTRLAQAYTVGSPQQHAKTEGHGTVNSTDETEDQEDNDELLQDIPEPEDEGEEESEADGSEYENREPTYIERHQAWVDVLDENLQSTRKNPANKEASKDFDMDLGELLSAVEDIIETSEDRGNVATETEAIDCNEGRRQQVSTKTTEEFRTVQRRRTKPKFFTPEIKKTMKVNNRYSVLDEATNTEGDTELEDSRLGVRSRRVESNEPTGPGAAGAGFDPSSSKGRAAHTDTNSKTEMYKREIVDLTKTRETKETKGDGTKTREPSRTAGIKHLQEDREKRLSSVGAITPPETAGRKKLKNQQGGQGGAGSLGRGGATSSGAERLGSKPQPTVLSHKQGS</sequence>
<feature type="compositionally biased region" description="Basic and acidic residues" evidence="1">
    <location>
        <begin position="196"/>
        <end position="209"/>
    </location>
</feature>
<feature type="compositionally biased region" description="Basic and acidic residues" evidence="1">
    <location>
        <begin position="66"/>
        <end position="78"/>
    </location>
</feature>
<feature type="compositionally biased region" description="Basic and acidic residues" evidence="1">
    <location>
        <begin position="277"/>
        <end position="286"/>
    </location>
</feature>
<evidence type="ECO:0000313" key="2">
    <source>
        <dbReference type="EMBL" id="KAL3679719.1"/>
    </source>
</evidence>
<feature type="compositionally biased region" description="Basic and acidic residues" evidence="1">
    <location>
        <begin position="232"/>
        <end position="270"/>
    </location>
</feature>
<feature type="compositionally biased region" description="Acidic residues" evidence="1">
    <location>
        <begin position="33"/>
        <end position="65"/>
    </location>
</feature>
<evidence type="ECO:0000313" key="3">
    <source>
        <dbReference type="Proteomes" id="UP001633002"/>
    </source>
</evidence>
<accession>A0ABD3GPS5</accession>
<organism evidence="2 3">
    <name type="scientific">Riccia sorocarpa</name>
    <dbReference type="NCBI Taxonomy" id="122646"/>
    <lineage>
        <taxon>Eukaryota</taxon>
        <taxon>Viridiplantae</taxon>
        <taxon>Streptophyta</taxon>
        <taxon>Embryophyta</taxon>
        <taxon>Marchantiophyta</taxon>
        <taxon>Marchantiopsida</taxon>
        <taxon>Marchantiidae</taxon>
        <taxon>Marchantiales</taxon>
        <taxon>Ricciaceae</taxon>
        <taxon>Riccia</taxon>
    </lineage>
</organism>
<gene>
    <name evidence="2" type="ORF">R1sor_022675</name>
</gene>
<name>A0ABD3GPS5_9MARC</name>
<feature type="region of interest" description="Disordered" evidence="1">
    <location>
        <begin position="183"/>
        <end position="344"/>
    </location>
</feature>
<protein>
    <submittedName>
        <fullName evidence="2">Uncharacterized protein</fullName>
    </submittedName>
</protein>
<feature type="compositionally biased region" description="Gly residues" evidence="1">
    <location>
        <begin position="308"/>
        <end position="322"/>
    </location>
</feature>